<gene>
    <name evidence="2" type="ORF">BN11_2130003</name>
</gene>
<keyword evidence="1" id="KW-0812">Transmembrane</keyword>
<name>W6JW72_9MICO</name>
<protein>
    <submittedName>
        <fullName evidence="2">DNA primase</fullName>
    </submittedName>
</protein>
<keyword evidence="1" id="KW-0472">Membrane</keyword>
<comment type="caution">
    <text evidence="2">The sequence shown here is derived from an EMBL/GenBank/DDBJ whole genome shotgun (WGS) entry which is preliminary data.</text>
</comment>
<keyword evidence="3" id="KW-1185">Reference proteome</keyword>
<dbReference type="EMBL" id="CAJA01000128">
    <property type="protein sequence ID" value="CCH72941.1"/>
    <property type="molecule type" value="Genomic_DNA"/>
</dbReference>
<evidence type="ECO:0000256" key="1">
    <source>
        <dbReference type="SAM" id="Phobius"/>
    </source>
</evidence>
<organism evidence="2 3">
    <name type="scientific">Nostocoides australiense Ben110</name>
    <dbReference type="NCBI Taxonomy" id="1193182"/>
    <lineage>
        <taxon>Bacteria</taxon>
        <taxon>Bacillati</taxon>
        <taxon>Actinomycetota</taxon>
        <taxon>Actinomycetes</taxon>
        <taxon>Micrococcales</taxon>
        <taxon>Intrasporangiaceae</taxon>
        <taxon>Nostocoides</taxon>
    </lineage>
</organism>
<dbReference type="AlphaFoldDB" id="W6JW72"/>
<dbReference type="RefSeq" id="WP_048698400.1">
    <property type="nucleotide sequence ID" value="NZ_HG764815.1"/>
</dbReference>
<reference evidence="2 3" key="1">
    <citation type="journal article" date="2013" name="ISME J.">
        <title>A metabolic model for members of the genus Tetrasphaera involved in enhanced biological phosphorus removal.</title>
        <authorList>
            <person name="Kristiansen R."/>
            <person name="Nguyen H.T.T."/>
            <person name="Saunders A.M."/>
            <person name="Nielsen J.L."/>
            <person name="Wimmer R."/>
            <person name="Le V.Q."/>
            <person name="McIlroy S.J."/>
            <person name="Petrovski S."/>
            <person name="Seviour R.J."/>
            <person name="Calteau A."/>
            <person name="Nielsen K.L."/>
            <person name="Nielsen P.H."/>
        </authorList>
    </citation>
    <scope>NUCLEOTIDE SEQUENCE [LARGE SCALE GENOMIC DNA]</scope>
    <source>
        <strain evidence="2 3">Ben110</strain>
    </source>
</reference>
<proteinExistence type="predicted"/>
<keyword evidence="1" id="KW-1133">Transmembrane helix</keyword>
<feature type="transmembrane region" description="Helical" evidence="1">
    <location>
        <begin position="30"/>
        <end position="52"/>
    </location>
</feature>
<sequence length="173" mass="19162">MVSFRRRKDQTPTLPDDVRARLELGRGERILAAALAEGGTWVVVTMASLYAVPLAGEILARPWHLVDTGAWDHDTFTLTVTWVDGAPPQQWIFRDTMQVLVALRERVQASVVLMEELSFGPNRTARVVIRKSLADQSLHDQTVLGRGVRLDDPAVGAAVTDARARLREQVGLD</sequence>
<evidence type="ECO:0000313" key="2">
    <source>
        <dbReference type="EMBL" id="CCH72941.1"/>
    </source>
</evidence>
<dbReference type="STRING" id="1193182.BN11_2130003"/>
<evidence type="ECO:0000313" key="3">
    <source>
        <dbReference type="Proteomes" id="UP000035763"/>
    </source>
</evidence>
<dbReference type="Proteomes" id="UP000035763">
    <property type="component" value="Unassembled WGS sequence"/>
</dbReference>
<dbReference type="OrthoDB" id="5144898at2"/>
<accession>W6JW72</accession>